<protein>
    <recommendedName>
        <fullName evidence="1">Phosphatidylglycerol/phosphatidylinositol transfer protein</fullName>
    </recommendedName>
</protein>
<organism evidence="3 4">
    <name type="scientific">Cadophora malorum</name>
    <dbReference type="NCBI Taxonomy" id="108018"/>
    <lineage>
        <taxon>Eukaryota</taxon>
        <taxon>Fungi</taxon>
        <taxon>Dikarya</taxon>
        <taxon>Ascomycota</taxon>
        <taxon>Pezizomycotina</taxon>
        <taxon>Leotiomycetes</taxon>
        <taxon>Helotiales</taxon>
        <taxon>Ploettnerulaceae</taxon>
        <taxon>Cadophora</taxon>
    </lineage>
</organism>
<sequence>MHVMLAPFSLITRALPRTKWHQEPLDTEVVEHGDRGLPSVIPGGSPFSYCNVSQGTDLFNISSITLWPQPLYINDDFIITVYGELSKNITANSTMNLWLDCGSHCEEYGAEPGSGEGDSIEFCDVTDVQQPNKRQGCPMEKGGAILSYEFFVWDMFLHQPLWYNFTFDMRTKEGERMFCVTSEVCLKWHNEDKNKHYPGGPYPYCEWPR</sequence>
<evidence type="ECO:0000256" key="1">
    <source>
        <dbReference type="ARBA" id="ARBA00016056"/>
    </source>
</evidence>
<feature type="domain" description="MD-2-related lipid-recognition" evidence="2">
    <location>
        <begin position="45"/>
        <end position="184"/>
    </location>
</feature>
<dbReference type="Proteomes" id="UP000664132">
    <property type="component" value="Unassembled WGS sequence"/>
</dbReference>
<proteinExistence type="predicted"/>
<evidence type="ECO:0000313" key="3">
    <source>
        <dbReference type="EMBL" id="KAG4410796.1"/>
    </source>
</evidence>
<gene>
    <name evidence="3" type="ORF">IFR04_016072</name>
</gene>
<dbReference type="InterPro" id="IPR003172">
    <property type="entry name" value="ML_dom"/>
</dbReference>
<dbReference type="InterPro" id="IPR014756">
    <property type="entry name" value="Ig_E-set"/>
</dbReference>
<dbReference type="AlphaFoldDB" id="A0A8H7T1Z7"/>
<accession>A0A8H7T1Z7</accession>
<evidence type="ECO:0000259" key="2">
    <source>
        <dbReference type="Pfam" id="PF02221"/>
    </source>
</evidence>
<dbReference type="Pfam" id="PF02221">
    <property type="entry name" value="E1_DerP2_DerF2"/>
    <property type="match status" value="1"/>
</dbReference>
<dbReference type="EMBL" id="JAFJYH010000585">
    <property type="protein sequence ID" value="KAG4410796.1"/>
    <property type="molecule type" value="Genomic_DNA"/>
</dbReference>
<name>A0A8H7T1Z7_9HELO</name>
<dbReference type="OrthoDB" id="5382272at2759"/>
<evidence type="ECO:0000313" key="4">
    <source>
        <dbReference type="Proteomes" id="UP000664132"/>
    </source>
</evidence>
<dbReference type="SUPFAM" id="SSF81296">
    <property type="entry name" value="E set domains"/>
    <property type="match status" value="1"/>
</dbReference>
<reference evidence="3" key="1">
    <citation type="submission" date="2021-02" db="EMBL/GenBank/DDBJ databases">
        <title>Genome sequence Cadophora malorum strain M34.</title>
        <authorList>
            <person name="Stefanovic E."/>
            <person name="Vu D."/>
            <person name="Scully C."/>
            <person name="Dijksterhuis J."/>
            <person name="Roader J."/>
            <person name="Houbraken J."/>
        </authorList>
    </citation>
    <scope>NUCLEOTIDE SEQUENCE</scope>
    <source>
        <strain evidence="3">M34</strain>
    </source>
</reference>
<keyword evidence="4" id="KW-1185">Reference proteome</keyword>
<comment type="caution">
    <text evidence="3">The sequence shown here is derived from an EMBL/GenBank/DDBJ whole genome shotgun (WGS) entry which is preliminary data.</text>
</comment>